<dbReference type="PANTHER" id="PTHR33219:SF14">
    <property type="entry name" value="PROTEIN COFACTOR ASSEMBLY OF COMPLEX C SUBUNIT B CCB3, CHLOROPLASTIC-RELATED"/>
    <property type="match status" value="1"/>
</dbReference>
<protein>
    <submittedName>
        <fullName evidence="2">YggT family protein</fullName>
    </submittedName>
</protein>
<dbReference type="GO" id="GO:0016020">
    <property type="term" value="C:membrane"/>
    <property type="evidence" value="ECO:0007669"/>
    <property type="project" value="InterPro"/>
</dbReference>
<name>A0A1A9B0F3_PLESH</name>
<proteinExistence type="inferred from homology"/>
<reference evidence="2" key="1">
    <citation type="submission" date="2021-03" db="EMBL/GenBank/DDBJ databases">
        <title>Plesiomonas shigelloides zfcc0051, isolated from zebrafish feces.</title>
        <authorList>
            <person name="Vanderhoek Z."/>
            <person name="Gaulke C."/>
        </authorList>
    </citation>
    <scope>NUCLEOTIDE SEQUENCE</scope>
    <source>
        <strain evidence="2">Zfcc0051</strain>
    </source>
</reference>
<dbReference type="KEGG" id="pshi:SAMEA2665130_2514"/>
<comment type="similarity">
    <text evidence="1">Belongs to the YggT family.</text>
</comment>
<dbReference type="Pfam" id="PF02325">
    <property type="entry name" value="CCB3_YggT"/>
    <property type="match status" value="2"/>
</dbReference>
<dbReference type="PANTHER" id="PTHR33219">
    <property type="entry name" value="YLMG HOMOLOG PROTEIN 2, CHLOROPLASTIC"/>
    <property type="match status" value="1"/>
</dbReference>
<accession>A0A1A9B0F3</accession>
<dbReference type="InterPro" id="IPR003425">
    <property type="entry name" value="CCB3/YggT"/>
</dbReference>
<evidence type="ECO:0000313" key="3">
    <source>
        <dbReference type="Proteomes" id="UP000664658"/>
    </source>
</evidence>
<dbReference type="RefSeq" id="WP_010864557.1">
    <property type="nucleotide sequence ID" value="NZ_CP027852.1"/>
</dbReference>
<dbReference type="GeneID" id="69704283"/>
<comment type="caution">
    <text evidence="2">The sequence shown here is derived from an EMBL/GenBank/DDBJ whole genome shotgun (WGS) entry which is preliminary data.</text>
</comment>
<dbReference type="AlphaFoldDB" id="A0A1A9B0F3"/>
<evidence type="ECO:0000256" key="1">
    <source>
        <dbReference type="ARBA" id="ARBA00010894"/>
    </source>
</evidence>
<organism evidence="2 3">
    <name type="scientific">Plesiomonas shigelloides</name>
    <name type="common">Aeromonas shigelloides</name>
    <dbReference type="NCBI Taxonomy" id="703"/>
    <lineage>
        <taxon>Bacteria</taxon>
        <taxon>Pseudomonadati</taxon>
        <taxon>Pseudomonadota</taxon>
        <taxon>Gammaproteobacteria</taxon>
        <taxon>Enterobacterales</taxon>
        <taxon>Enterobacteriaceae</taxon>
        <taxon>Plesiomonas</taxon>
    </lineage>
</organism>
<gene>
    <name evidence="2" type="ORF">J2R62_10455</name>
</gene>
<sequence length="184" mass="20650">MQSLTFLLSTVIDLYVFVLLLRVWMQAARADFYNPFSQFVVKATQPVVAPLRRLIPGFGGWDIATILLVLVIQIIKFPLLAMVQTGAAFWSLGYILLGVLATLKAAGKMIFWVLLIRALLSWVSQGRSPMDYVLYQLTEPMLAPLRRILPPMGGLDLSVMLLSIILIALNYLGADLFGFMWMQL</sequence>
<dbReference type="EMBL" id="JAFNAA010000010">
    <property type="protein sequence ID" value="MBO1108644.1"/>
    <property type="molecule type" value="Genomic_DNA"/>
</dbReference>
<evidence type="ECO:0000313" key="2">
    <source>
        <dbReference type="EMBL" id="MBO1108644.1"/>
    </source>
</evidence>
<dbReference type="Proteomes" id="UP000664658">
    <property type="component" value="Unassembled WGS sequence"/>
</dbReference>